<dbReference type="Pfam" id="PF05504">
    <property type="entry name" value="Spore_GerAC"/>
    <property type="match status" value="1"/>
</dbReference>
<feature type="domain" description="Spore germination protein N-terminal" evidence="10">
    <location>
        <begin position="26"/>
        <end position="204"/>
    </location>
</feature>
<keyword evidence="4" id="KW-0732">Signal</keyword>
<gene>
    <name evidence="11" type="ORF">SAMN05216352_103158</name>
</gene>
<keyword evidence="3" id="KW-0309">Germination</keyword>
<dbReference type="STRING" id="930129.SAMN05216352_103158"/>
<evidence type="ECO:0000259" key="9">
    <source>
        <dbReference type="Pfam" id="PF05504"/>
    </source>
</evidence>
<feature type="region of interest" description="Disordered" evidence="8">
    <location>
        <begin position="374"/>
        <end position="397"/>
    </location>
</feature>
<dbReference type="PANTHER" id="PTHR35789:SF1">
    <property type="entry name" value="SPORE GERMINATION PROTEIN B3"/>
    <property type="match status" value="1"/>
</dbReference>
<dbReference type="Pfam" id="PF25198">
    <property type="entry name" value="Spore_GerAC_N"/>
    <property type="match status" value="1"/>
</dbReference>
<dbReference type="EMBL" id="FNDU01000003">
    <property type="protein sequence ID" value="SDH87555.1"/>
    <property type="molecule type" value="Genomic_DNA"/>
</dbReference>
<dbReference type="Proteomes" id="UP000199017">
    <property type="component" value="Unassembled WGS sequence"/>
</dbReference>
<sequence>MTNFLRKYQLQLFILMLCPLLNGCWDQREVNDLLYVVAVGVDKPEEVTETEQVEVTIQFVIPSNVSGDQSGGMGGGGGQKAVEQRTLTGETIVDAMSKLQQETSRQIFWGHSEVIVFGDSIAKKNLHEHIDFFARYPEPRLQSRVFIVNGKARELLDVQLLLESIPSEKLKDLSSLQVMQDVTLKDFLQMLSENHRGASAPLVKKEITETGDEKLALNGTAIFKNNKMVGSINPEITRGLLWVLDEIDLATVTIQPNEEGKISFNLIRSRTTLQPAIENGKWKMTVNIQTDDDVAENGTNLNVMNPNTVKKLENLLEKDLKKRVYLTLEKVQKEMKADVFGFGDAFHKKYPKEWSKVKQRWEEKFPEVEVKVESQVKVKRPGSSTSPQGIPEEKVKE</sequence>
<protein>
    <submittedName>
        <fullName evidence="11">Spore germination protein KC</fullName>
    </submittedName>
</protein>
<evidence type="ECO:0000256" key="1">
    <source>
        <dbReference type="ARBA" id="ARBA00004635"/>
    </source>
</evidence>
<dbReference type="GO" id="GO:0016020">
    <property type="term" value="C:membrane"/>
    <property type="evidence" value="ECO:0007669"/>
    <property type="project" value="UniProtKB-SubCell"/>
</dbReference>
<dbReference type="OrthoDB" id="9816067at2"/>
<reference evidence="11 12" key="1">
    <citation type="submission" date="2016-10" db="EMBL/GenBank/DDBJ databases">
        <authorList>
            <person name="de Groot N.N."/>
        </authorList>
    </citation>
    <scope>NUCLEOTIDE SEQUENCE [LARGE SCALE GENOMIC DNA]</scope>
    <source>
        <strain evidence="12">P4B,CCM 7963,CECT 7998,DSM 25260,IBRC-M 10614,KCTC 13821</strain>
    </source>
</reference>
<keyword evidence="12" id="KW-1185">Reference proteome</keyword>
<keyword evidence="5" id="KW-0472">Membrane</keyword>
<keyword evidence="6" id="KW-0564">Palmitate</keyword>
<dbReference type="InterPro" id="IPR057336">
    <property type="entry name" value="GerAC_N"/>
</dbReference>
<evidence type="ECO:0000256" key="4">
    <source>
        <dbReference type="ARBA" id="ARBA00022729"/>
    </source>
</evidence>
<dbReference type="InterPro" id="IPR046953">
    <property type="entry name" value="Spore_GerAC-like_C"/>
</dbReference>
<dbReference type="AlphaFoldDB" id="A0A1G8FZM8"/>
<evidence type="ECO:0000256" key="2">
    <source>
        <dbReference type="ARBA" id="ARBA00007886"/>
    </source>
</evidence>
<evidence type="ECO:0000259" key="10">
    <source>
        <dbReference type="Pfam" id="PF25198"/>
    </source>
</evidence>
<organism evidence="11 12">
    <name type="scientific">Alteribacillus bidgolensis</name>
    <dbReference type="NCBI Taxonomy" id="930129"/>
    <lineage>
        <taxon>Bacteria</taxon>
        <taxon>Bacillati</taxon>
        <taxon>Bacillota</taxon>
        <taxon>Bacilli</taxon>
        <taxon>Bacillales</taxon>
        <taxon>Bacillaceae</taxon>
        <taxon>Alteribacillus</taxon>
    </lineage>
</organism>
<dbReference type="InterPro" id="IPR038501">
    <property type="entry name" value="Spore_GerAC_C_sf"/>
</dbReference>
<dbReference type="InterPro" id="IPR008844">
    <property type="entry name" value="Spore_GerAC-like"/>
</dbReference>
<dbReference type="NCBIfam" id="TIGR02887">
    <property type="entry name" value="spore_ger_x_C"/>
    <property type="match status" value="1"/>
</dbReference>
<name>A0A1G8FZM8_9BACI</name>
<comment type="subcellular location">
    <subcellularLocation>
        <location evidence="1">Membrane</location>
        <topology evidence="1">Lipid-anchor</topology>
    </subcellularLocation>
</comment>
<dbReference type="RefSeq" id="WP_091582546.1">
    <property type="nucleotide sequence ID" value="NZ_FNDU01000003.1"/>
</dbReference>
<evidence type="ECO:0000256" key="5">
    <source>
        <dbReference type="ARBA" id="ARBA00023136"/>
    </source>
</evidence>
<feature type="domain" description="Spore germination GerAC-like C-terminal" evidence="9">
    <location>
        <begin position="218"/>
        <end position="382"/>
    </location>
</feature>
<dbReference type="GO" id="GO:0009847">
    <property type="term" value="P:spore germination"/>
    <property type="evidence" value="ECO:0007669"/>
    <property type="project" value="InterPro"/>
</dbReference>
<evidence type="ECO:0000313" key="11">
    <source>
        <dbReference type="EMBL" id="SDH87555.1"/>
    </source>
</evidence>
<evidence type="ECO:0000256" key="7">
    <source>
        <dbReference type="ARBA" id="ARBA00023288"/>
    </source>
</evidence>
<evidence type="ECO:0000256" key="3">
    <source>
        <dbReference type="ARBA" id="ARBA00022544"/>
    </source>
</evidence>
<keyword evidence="7" id="KW-0449">Lipoprotein</keyword>
<comment type="similarity">
    <text evidence="2">Belongs to the GerABKC lipoprotein family.</text>
</comment>
<evidence type="ECO:0000256" key="8">
    <source>
        <dbReference type="SAM" id="MobiDB-lite"/>
    </source>
</evidence>
<proteinExistence type="inferred from homology"/>
<evidence type="ECO:0000313" key="12">
    <source>
        <dbReference type="Proteomes" id="UP000199017"/>
    </source>
</evidence>
<dbReference type="PANTHER" id="PTHR35789">
    <property type="entry name" value="SPORE GERMINATION PROTEIN B3"/>
    <property type="match status" value="1"/>
</dbReference>
<accession>A0A1G8FZM8</accession>
<dbReference type="Gene3D" id="3.30.300.210">
    <property type="entry name" value="Nutrient germinant receptor protein C, domain 3"/>
    <property type="match status" value="1"/>
</dbReference>
<evidence type="ECO:0000256" key="6">
    <source>
        <dbReference type="ARBA" id="ARBA00023139"/>
    </source>
</evidence>